<gene>
    <name evidence="1" type="ORF">HMPREF9244_00607</name>
</gene>
<comment type="caution">
    <text evidence="1">The sequence shown here is derived from an EMBL/GenBank/DDBJ whole genome shotgun (WGS) entry which is preliminary data.</text>
</comment>
<dbReference type="AlphaFoldDB" id="U1QUS5"/>
<name>U1QUS5_9BIFI</name>
<keyword evidence="2" id="KW-1185">Reference proteome</keyword>
<evidence type="ECO:0000313" key="1">
    <source>
        <dbReference type="EMBL" id="ERH31165.1"/>
    </source>
</evidence>
<proteinExistence type="predicted"/>
<dbReference type="Proteomes" id="UP000016519">
    <property type="component" value="Unassembled WGS sequence"/>
</dbReference>
<accession>U1QUS5</accession>
<dbReference type="EMBL" id="AWSI01000017">
    <property type="protein sequence ID" value="ERH31165.1"/>
    <property type="molecule type" value="Genomic_DNA"/>
</dbReference>
<evidence type="ECO:0000313" key="2">
    <source>
        <dbReference type="Proteomes" id="UP000016519"/>
    </source>
</evidence>
<sequence length="55" mass="6240">MVIYNLSKLSNAPVESRESTGKCVTEVWWGNGLNDYSFAFLEFALGYFEDISNII</sequence>
<protein>
    <submittedName>
        <fullName evidence="1">Uncharacterized protein</fullName>
    </submittedName>
</protein>
<dbReference type="HOGENOM" id="CLU_3021640_0_0_11"/>
<organism evidence="1 2">
    <name type="scientific">Alloscardovia omnicolens F0580</name>
    <dbReference type="NCBI Taxonomy" id="1321816"/>
    <lineage>
        <taxon>Bacteria</taxon>
        <taxon>Bacillati</taxon>
        <taxon>Actinomycetota</taxon>
        <taxon>Actinomycetes</taxon>
        <taxon>Bifidobacteriales</taxon>
        <taxon>Bifidobacteriaceae</taxon>
        <taxon>Alloscardovia</taxon>
    </lineage>
</organism>
<reference evidence="1 2" key="1">
    <citation type="submission" date="2013-08" db="EMBL/GenBank/DDBJ databases">
        <authorList>
            <person name="Weinstock G."/>
            <person name="Sodergren E."/>
            <person name="Wylie T."/>
            <person name="Fulton L."/>
            <person name="Fulton R."/>
            <person name="Fronick C."/>
            <person name="O'Laughlin M."/>
            <person name="Godfrey J."/>
            <person name="Miner T."/>
            <person name="Herter B."/>
            <person name="Appelbaum E."/>
            <person name="Cordes M."/>
            <person name="Lek S."/>
            <person name="Wollam A."/>
            <person name="Pepin K.H."/>
            <person name="Palsikar V.B."/>
            <person name="Mitreva M."/>
            <person name="Wilson R.K."/>
        </authorList>
    </citation>
    <scope>NUCLEOTIDE SEQUENCE [LARGE SCALE GENOMIC DNA]</scope>
    <source>
        <strain evidence="1 2">F0580</strain>
    </source>
</reference>